<evidence type="ECO:0000256" key="12">
    <source>
        <dbReference type="SAM" id="Phobius"/>
    </source>
</evidence>
<evidence type="ECO:0000256" key="11">
    <source>
        <dbReference type="ARBA" id="ARBA00023136"/>
    </source>
</evidence>
<evidence type="ECO:0000256" key="10">
    <source>
        <dbReference type="ARBA" id="ARBA00023004"/>
    </source>
</evidence>
<dbReference type="InterPro" id="IPR011577">
    <property type="entry name" value="Cyt_b561_bac/Ni-Hgenase"/>
</dbReference>
<feature type="transmembrane region" description="Helical" evidence="12">
    <location>
        <begin position="32"/>
        <end position="52"/>
    </location>
</feature>
<organism evidence="14 15">
    <name type="scientific">Sphingomonas baiyangensis</name>
    <dbReference type="NCBI Taxonomy" id="2572576"/>
    <lineage>
        <taxon>Bacteria</taxon>
        <taxon>Pseudomonadati</taxon>
        <taxon>Pseudomonadota</taxon>
        <taxon>Alphaproteobacteria</taxon>
        <taxon>Sphingomonadales</taxon>
        <taxon>Sphingomonadaceae</taxon>
        <taxon>Sphingomonas</taxon>
    </lineage>
</organism>
<dbReference type="GO" id="GO:0020037">
    <property type="term" value="F:heme binding"/>
    <property type="evidence" value="ECO:0007669"/>
    <property type="project" value="TreeGrafter"/>
</dbReference>
<dbReference type="GO" id="GO:0005886">
    <property type="term" value="C:plasma membrane"/>
    <property type="evidence" value="ECO:0007669"/>
    <property type="project" value="UniProtKB-SubCell"/>
</dbReference>
<evidence type="ECO:0000313" key="15">
    <source>
        <dbReference type="Proteomes" id="UP000309138"/>
    </source>
</evidence>
<dbReference type="GO" id="GO:0022904">
    <property type="term" value="P:respiratory electron transport chain"/>
    <property type="evidence" value="ECO:0007669"/>
    <property type="project" value="InterPro"/>
</dbReference>
<comment type="caution">
    <text evidence="14">The sequence shown here is derived from an EMBL/GenBank/DDBJ whole genome shotgun (WGS) entry which is preliminary data.</text>
</comment>
<name>A0A4U1L8B2_9SPHN</name>
<keyword evidence="9 12" id="KW-1133">Transmembrane helix</keyword>
<keyword evidence="4" id="KW-1003">Cell membrane</keyword>
<evidence type="ECO:0000256" key="4">
    <source>
        <dbReference type="ARBA" id="ARBA00022475"/>
    </source>
</evidence>
<keyword evidence="7" id="KW-0479">Metal-binding</keyword>
<evidence type="ECO:0000256" key="9">
    <source>
        <dbReference type="ARBA" id="ARBA00022989"/>
    </source>
</evidence>
<dbReference type="InterPro" id="IPR000516">
    <property type="entry name" value="Ni-dep_Hydgase_cyt-B"/>
</dbReference>
<evidence type="ECO:0000256" key="3">
    <source>
        <dbReference type="ARBA" id="ARBA00022448"/>
    </source>
</evidence>
<dbReference type="PRINTS" id="PR00161">
    <property type="entry name" value="NIHGNASECYTB"/>
</dbReference>
<keyword evidence="10" id="KW-0408">Iron</keyword>
<evidence type="ECO:0000256" key="1">
    <source>
        <dbReference type="ARBA" id="ARBA00004651"/>
    </source>
</evidence>
<dbReference type="OrthoDB" id="9781740at2"/>
<gene>
    <name evidence="14" type="ORF">FBR43_02345</name>
</gene>
<sequence length="257" mass="28531">MQVRTDATPVTDAAPAPNGGSMIRKHALATRLWHWTNAVAIIVMLGSGFMILNAHPHLYWGDYGANFEQPWFRVAWVFEGGRIPGWLTIPSTYNLALARRWHLFFALVLAFALTAYMIAGLVNRHFQRDLAIRRAELAPAHLAHDVREHLALRFHDPARPGAYNILQKLSYVGVIFVALPLAILTGLTMSPGINAAAPWMLDLFGGRQSARSLHFIASIAIAAFLVVHLALVILAGPVNEVRSMITGRWRVPQEKQP</sequence>
<dbReference type="GO" id="GO:0009055">
    <property type="term" value="F:electron transfer activity"/>
    <property type="evidence" value="ECO:0007669"/>
    <property type="project" value="InterPro"/>
</dbReference>
<keyword evidence="8" id="KW-0249">Electron transport</keyword>
<feature type="transmembrane region" description="Helical" evidence="12">
    <location>
        <begin position="169"/>
        <end position="193"/>
    </location>
</feature>
<evidence type="ECO:0000259" key="13">
    <source>
        <dbReference type="Pfam" id="PF01292"/>
    </source>
</evidence>
<keyword evidence="6 12" id="KW-0812">Transmembrane</keyword>
<keyword evidence="15" id="KW-1185">Reference proteome</keyword>
<comment type="similarity">
    <text evidence="2">Belongs to the HupC/HyaC/HydC family.</text>
</comment>
<dbReference type="Pfam" id="PF01292">
    <property type="entry name" value="Ni_hydr_CYTB"/>
    <property type="match status" value="1"/>
</dbReference>
<accession>A0A4U1L8B2</accession>
<evidence type="ECO:0000256" key="2">
    <source>
        <dbReference type="ARBA" id="ARBA00008622"/>
    </source>
</evidence>
<keyword evidence="5" id="KW-0349">Heme</keyword>
<dbReference type="SUPFAM" id="SSF81342">
    <property type="entry name" value="Transmembrane di-heme cytochromes"/>
    <property type="match status" value="1"/>
</dbReference>
<dbReference type="PANTHER" id="PTHR30485:SF1">
    <property type="entry name" value="CYTOCHROME YDHU-RELATED"/>
    <property type="match status" value="1"/>
</dbReference>
<evidence type="ECO:0000313" key="14">
    <source>
        <dbReference type="EMBL" id="TKD53189.1"/>
    </source>
</evidence>
<reference evidence="14 15" key="1">
    <citation type="submission" date="2019-04" db="EMBL/GenBank/DDBJ databases">
        <authorList>
            <person name="Yang Y."/>
            <person name="Wei D."/>
        </authorList>
    </citation>
    <scope>NUCLEOTIDE SEQUENCE [LARGE SCALE GENOMIC DNA]</scope>
    <source>
        <strain evidence="14 15">L-1-4w-11</strain>
    </source>
</reference>
<dbReference type="InterPro" id="IPR051542">
    <property type="entry name" value="Hydrogenase_cytochrome"/>
</dbReference>
<feature type="transmembrane region" description="Helical" evidence="12">
    <location>
        <begin position="101"/>
        <end position="123"/>
    </location>
</feature>
<dbReference type="Gene3D" id="1.20.950.20">
    <property type="entry name" value="Transmembrane di-heme cytochromes, Chain C"/>
    <property type="match status" value="1"/>
</dbReference>
<dbReference type="AlphaFoldDB" id="A0A4U1L8B2"/>
<evidence type="ECO:0000256" key="8">
    <source>
        <dbReference type="ARBA" id="ARBA00022982"/>
    </source>
</evidence>
<feature type="transmembrane region" description="Helical" evidence="12">
    <location>
        <begin position="213"/>
        <end position="235"/>
    </location>
</feature>
<evidence type="ECO:0000256" key="5">
    <source>
        <dbReference type="ARBA" id="ARBA00022617"/>
    </source>
</evidence>
<keyword evidence="11 12" id="KW-0472">Membrane</keyword>
<dbReference type="Proteomes" id="UP000309138">
    <property type="component" value="Unassembled WGS sequence"/>
</dbReference>
<proteinExistence type="inferred from homology"/>
<dbReference type="GO" id="GO:0005506">
    <property type="term" value="F:iron ion binding"/>
    <property type="evidence" value="ECO:0007669"/>
    <property type="project" value="InterPro"/>
</dbReference>
<protein>
    <submittedName>
        <fullName evidence="14">DUF4405 domain-containing protein</fullName>
    </submittedName>
</protein>
<dbReference type="EMBL" id="SWKR01000001">
    <property type="protein sequence ID" value="TKD53189.1"/>
    <property type="molecule type" value="Genomic_DNA"/>
</dbReference>
<feature type="domain" description="Cytochrome b561 bacterial/Ni-hydrogenase" evidence="13">
    <location>
        <begin position="26"/>
        <end position="247"/>
    </location>
</feature>
<dbReference type="PANTHER" id="PTHR30485">
    <property type="entry name" value="NI/FE-HYDROGENASE 1 B-TYPE CYTOCHROME SUBUNIT"/>
    <property type="match status" value="1"/>
</dbReference>
<evidence type="ECO:0000256" key="7">
    <source>
        <dbReference type="ARBA" id="ARBA00022723"/>
    </source>
</evidence>
<comment type="subcellular location">
    <subcellularLocation>
        <location evidence="1">Cell membrane</location>
        <topology evidence="1">Multi-pass membrane protein</topology>
    </subcellularLocation>
</comment>
<keyword evidence="3" id="KW-0813">Transport</keyword>
<evidence type="ECO:0000256" key="6">
    <source>
        <dbReference type="ARBA" id="ARBA00022692"/>
    </source>
</evidence>
<dbReference type="InterPro" id="IPR016174">
    <property type="entry name" value="Di-haem_cyt_TM"/>
</dbReference>